<feature type="compositionally biased region" description="Low complexity" evidence="15">
    <location>
        <begin position="351"/>
        <end position="374"/>
    </location>
</feature>
<sequence length="861" mass="94624">MAYRPDKVGLDKRENRVVVLGDVIKVNKAFSGRIILPGYTANPLNATMEISSLRINDSGTYHCQVVIGNDYERDTVALVVSGVVFHYQAPSSRYALTFRDAQQACQENSAQIASAAQLWAAYHHGFASCSAGWLEDQTVRYSVQQPELGCYGHEEYSAGVRNYGKRDPKELFDVYCFANELDGEVFHSSVPDRLSLSSASDRCVSLGGQLATVGQLYLAWRAGLDSCAPGWLADGSVRFSVTWPHPDCEGSQPGVHTVTPNSTANNATRLYDAYCYRGRITVLSYLTNVAVLFTVNGKRQEKEKTEDEGSGEAGAEAKGEIQVSRRPAEASKPRERSRERSRDRGHRKGQPTTTATTTSSPTTLETTLITTTGTDMPQSNNQSTLAASESSSQSVSDKSYSVLSSSYFPSTSLSASSSQSTQSESFLESQSLPPPPSSFPGTDMAPSTSQPLSFSPSLSQSIPPTQTETFGLVSTPNADTQDNSTNSFTPLHLVPVEKVDVNSSQAYPLSLPGAPEEEEPVWSHAVGSGALLPVNIDEEASRGGLNANTTTFSPTVEVDPCVTNPCLHGGKCLPQRTGYSCYCPQGFAGENCEIDVDDCQSEPCENGGTCVDKIDSFLCLCLPSYGGDTCEKDVEGCEHGWRKFHGHCYRYFSHRHTWEDAEKDCREHSAHLSSVLSKNEQEFINGLGHDNAWIGLNDRTVEEDFQWTDGNDLVYENWRESQPDNFFAGGEDCVVTIAHEDGKWNDVPCNYNLPYVCKKGTVLCGTPPAVENAYLIGRRRSHYDIHSVVRYQCSEGFFQRHIPTVRCRADGSWERPRIICTKCKWAWLKTIKKTFFSSKKSTFPICTSNSTSKFPHESIGF</sequence>
<dbReference type="InterPro" id="IPR001304">
    <property type="entry name" value="C-type_lectin-like"/>
</dbReference>
<dbReference type="SUPFAM" id="SSF57196">
    <property type="entry name" value="EGF/Laminin"/>
    <property type="match status" value="1"/>
</dbReference>
<feature type="compositionally biased region" description="Low complexity" evidence="15">
    <location>
        <begin position="446"/>
        <end position="464"/>
    </location>
</feature>
<evidence type="ECO:0000256" key="7">
    <source>
        <dbReference type="ARBA" id="ARBA00022837"/>
    </source>
</evidence>
<dbReference type="PROSITE" id="PS50026">
    <property type="entry name" value="EGF_3"/>
    <property type="match status" value="2"/>
</dbReference>
<dbReference type="FunFam" id="2.10.25.10:FF:000006">
    <property type="entry name" value="Versican core protein-like isoform 1"/>
    <property type="match status" value="1"/>
</dbReference>
<keyword evidence="7" id="KW-0106">Calcium</keyword>
<dbReference type="GeneTree" id="ENSGT00940000158649"/>
<dbReference type="InterPro" id="IPR018097">
    <property type="entry name" value="EGF_Ca-bd_CS"/>
</dbReference>
<dbReference type="AlphaFoldDB" id="A0A8C7ZU49"/>
<evidence type="ECO:0000256" key="12">
    <source>
        <dbReference type="PROSITE-ProRule" id="PRU00076"/>
    </source>
</evidence>
<dbReference type="CDD" id="cd03517">
    <property type="entry name" value="Link_domain_CSPGs_modules_1_3"/>
    <property type="match status" value="1"/>
</dbReference>
<dbReference type="PROSITE" id="PS01187">
    <property type="entry name" value="EGF_CA"/>
    <property type="match status" value="1"/>
</dbReference>
<dbReference type="PROSITE" id="PS01186">
    <property type="entry name" value="EGF_2"/>
    <property type="match status" value="1"/>
</dbReference>
<dbReference type="GO" id="GO:0007417">
    <property type="term" value="P:central nervous system development"/>
    <property type="evidence" value="ECO:0007669"/>
    <property type="project" value="TreeGrafter"/>
</dbReference>
<dbReference type="InterPro" id="IPR000742">
    <property type="entry name" value="EGF"/>
</dbReference>
<evidence type="ECO:0000256" key="1">
    <source>
        <dbReference type="ARBA" id="ARBA00004613"/>
    </source>
</evidence>
<dbReference type="InterPro" id="IPR050691">
    <property type="entry name" value="Hyaluronan_bind_Proteoglycan"/>
</dbReference>
<dbReference type="GO" id="GO:0001501">
    <property type="term" value="P:skeletal system development"/>
    <property type="evidence" value="ECO:0007669"/>
    <property type="project" value="TreeGrafter"/>
</dbReference>
<dbReference type="Gene3D" id="2.10.25.10">
    <property type="entry name" value="Laminin"/>
    <property type="match status" value="2"/>
</dbReference>
<feature type="disulfide bond" evidence="12">
    <location>
        <begin position="583"/>
        <end position="592"/>
    </location>
</feature>
<keyword evidence="21" id="KW-1185">Reference proteome</keyword>
<dbReference type="PROSITE" id="PS00010">
    <property type="entry name" value="ASX_HYDROXYL"/>
    <property type="match status" value="1"/>
</dbReference>
<dbReference type="InterPro" id="IPR016187">
    <property type="entry name" value="CTDL_fold"/>
</dbReference>
<organism evidence="20 21">
    <name type="scientific">Oryzias sinensis</name>
    <name type="common">Chinese medaka</name>
    <dbReference type="NCBI Taxonomy" id="183150"/>
    <lineage>
        <taxon>Eukaryota</taxon>
        <taxon>Metazoa</taxon>
        <taxon>Chordata</taxon>
        <taxon>Craniata</taxon>
        <taxon>Vertebrata</taxon>
        <taxon>Euteleostomi</taxon>
        <taxon>Actinopterygii</taxon>
        <taxon>Neopterygii</taxon>
        <taxon>Teleostei</taxon>
        <taxon>Neoteleostei</taxon>
        <taxon>Acanthomorphata</taxon>
        <taxon>Ovalentaria</taxon>
        <taxon>Atherinomorphae</taxon>
        <taxon>Beloniformes</taxon>
        <taxon>Adrianichthyidae</taxon>
        <taxon>Oryziinae</taxon>
        <taxon>Oryzias</taxon>
    </lineage>
</organism>
<keyword evidence="11" id="KW-0393">Immunoglobulin domain</keyword>
<dbReference type="InterPro" id="IPR000538">
    <property type="entry name" value="Link_dom"/>
</dbReference>
<dbReference type="PROSITE" id="PS00022">
    <property type="entry name" value="EGF_1"/>
    <property type="match status" value="2"/>
</dbReference>
<dbReference type="FunFam" id="2.10.70.10:FF:000003">
    <property type="entry name" value="Versican core protein"/>
    <property type="match status" value="1"/>
</dbReference>
<feature type="region of interest" description="Disordered" evidence="15">
    <location>
        <begin position="299"/>
        <end position="395"/>
    </location>
</feature>
<dbReference type="InterPro" id="IPR036179">
    <property type="entry name" value="Ig-like_dom_sf"/>
</dbReference>
<accession>A0A8C7ZU49</accession>
<evidence type="ECO:0000256" key="2">
    <source>
        <dbReference type="ARBA" id="ARBA00022525"/>
    </source>
</evidence>
<keyword evidence="4 13" id="KW-0768">Sushi</keyword>
<dbReference type="SUPFAM" id="SSF56436">
    <property type="entry name" value="C-type lectin-like"/>
    <property type="match status" value="3"/>
</dbReference>
<dbReference type="GO" id="GO:0005540">
    <property type="term" value="F:hyaluronic acid binding"/>
    <property type="evidence" value="ECO:0007669"/>
    <property type="project" value="InterPro"/>
</dbReference>
<dbReference type="GO" id="GO:0002052">
    <property type="term" value="P:positive regulation of neuroblast proliferation"/>
    <property type="evidence" value="ECO:0007669"/>
    <property type="project" value="TreeGrafter"/>
</dbReference>
<protein>
    <recommendedName>
        <fullName evidence="22">Neurocan b</fullName>
    </recommendedName>
</protein>
<feature type="disulfide bond" evidence="12">
    <location>
        <begin position="621"/>
        <end position="630"/>
    </location>
</feature>
<dbReference type="SUPFAM" id="SSF57535">
    <property type="entry name" value="Complement control module/SCR domain"/>
    <property type="match status" value="1"/>
</dbReference>
<feature type="domain" description="Link" evidence="19">
    <location>
        <begin position="83"/>
        <end position="178"/>
    </location>
</feature>
<comment type="caution">
    <text evidence="12">Lacks conserved residue(s) required for the propagation of feature annotation.</text>
</comment>
<evidence type="ECO:0000256" key="13">
    <source>
        <dbReference type="PROSITE-ProRule" id="PRU00302"/>
    </source>
</evidence>
<feature type="domain" description="EGF-like" evidence="16">
    <location>
        <begin position="557"/>
        <end position="593"/>
    </location>
</feature>
<keyword evidence="10" id="KW-0325">Glycoprotein</keyword>
<dbReference type="CDD" id="cd00033">
    <property type="entry name" value="CCP"/>
    <property type="match status" value="1"/>
</dbReference>
<dbReference type="SMART" id="SM00181">
    <property type="entry name" value="EGF"/>
    <property type="match status" value="2"/>
</dbReference>
<evidence type="ECO:0000259" key="18">
    <source>
        <dbReference type="PROSITE" id="PS50923"/>
    </source>
</evidence>
<dbReference type="InterPro" id="IPR000436">
    <property type="entry name" value="Sushi_SCR_CCP_dom"/>
</dbReference>
<dbReference type="InterPro" id="IPR001881">
    <property type="entry name" value="EGF-like_Ca-bd_dom"/>
</dbReference>
<evidence type="ECO:0000259" key="17">
    <source>
        <dbReference type="PROSITE" id="PS50041"/>
    </source>
</evidence>
<evidence type="ECO:0000256" key="11">
    <source>
        <dbReference type="ARBA" id="ARBA00023319"/>
    </source>
</evidence>
<dbReference type="PROSITE" id="PS00615">
    <property type="entry name" value="C_TYPE_LECTIN_1"/>
    <property type="match status" value="1"/>
</dbReference>
<name>A0A8C7ZU49_9TELE</name>
<proteinExistence type="predicted"/>
<feature type="domain" description="EGF-like" evidence="16">
    <location>
        <begin position="595"/>
        <end position="631"/>
    </location>
</feature>
<keyword evidence="6" id="KW-0677">Repeat</keyword>
<dbReference type="PROSITE" id="PS50041">
    <property type="entry name" value="C_TYPE_LECTIN_2"/>
    <property type="match status" value="1"/>
</dbReference>
<reference evidence="20" key="2">
    <citation type="submission" date="2025-09" db="UniProtKB">
        <authorList>
            <consortium name="Ensembl"/>
        </authorList>
    </citation>
    <scope>IDENTIFICATION</scope>
</reference>
<feature type="domain" description="Sushi" evidence="18">
    <location>
        <begin position="762"/>
        <end position="822"/>
    </location>
</feature>
<keyword evidence="8" id="KW-0654">Proteoglycan</keyword>
<feature type="domain" description="C-type lectin" evidence="17">
    <location>
        <begin position="644"/>
        <end position="758"/>
    </location>
</feature>
<feature type="compositionally biased region" description="Low complexity" evidence="15">
    <location>
        <begin position="407"/>
        <end position="431"/>
    </location>
</feature>
<evidence type="ECO:0000256" key="14">
    <source>
        <dbReference type="PROSITE-ProRule" id="PRU00323"/>
    </source>
</evidence>
<dbReference type="InterPro" id="IPR000152">
    <property type="entry name" value="EGF-type_Asp/Asn_hydroxyl_site"/>
</dbReference>
<dbReference type="GO" id="GO:0045202">
    <property type="term" value="C:synapse"/>
    <property type="evidence" value="ECO:0007669"/>
    <property type="project" value="TreeGrafter"/>
</dbReference>
<dbReference type="Pfam" id="PF00059">
    <property type="entry name" value="Lectin_C"/>
    <property type="match status" value="1"/>
</dbReference>
<evidence type="ECO:0008006" key="22">
    <source>
        <dbReference type="Google" id="ProtNLM"/>
    </source>
</evidence>
<dbReference type="InterPro" id="IPR035976">
    <property type="entry name" value="Sushi/SCR/CCP_sf"/>
</dbReference>
<dbReference type="FunFam" id="2.10.25.10:FF:000764">
    <property type="entry name" value="Uncharacterized protein"/>
    <property type="match status" value="1"/>
</dbReference>
<feature type="disulfide bond" evidence="14">
    <location>
        <begin position="227"/>
        <end position="248"/>
    </location>
</feature>
<dbReference type="Pfam" id="PF00008">
    <property type="entry name" value="EGF"/>
    <property type="match status" value="2"/>
</dbReference>
<dbReference type="FunFam" id="3.10.100.10:FF:000003">
    <property type="entry name" value="Versican core protein"/>
    <property type="match status" value="1"/>
</dbReference>
<dbReference type="Ensembl" id="ENSOSIT00000049379.1">
    <property type="protein sequence ID" value="ENSOSIP00000046980.1"/>
    <property type="gene ID" value="ENSOSIG00000022249.1"/>
</dbReference>
<feature type="compositionally biased region" description="Low complexity" evidence="15">
    <location>
        <begin position="382"/>
        <end position="395"/>
    </location>
</feature>
<feature type="domain" description="Link" evidence="19">
    <location>
        <begin position="184"/>
        <end position="277"/>
    </location>
</feature>
<evidence type="ECO:0000259" key="16">
    <source>
        <dbReference type="PROSITE" id="PS50026"/>
    </source>
</evidence>
<dbReference type="InterPro" id="IPR018378">
    <property type="entry name" value="C-type_lectin_CS"/>
</dbReference>
<evidence type="ECO:0000256" key="8">
    <source>
        <dbReference type="ARBA" id="ARBA00022974"/>
    </source>
</evidence>
<dbReference type="SMART" id="SM00179">
    <property type="entry name" value="EGF_CA"/>
    <property type="match status" value="2"/>
</dbReference>
<dbReference type="PANTHER" id="PTHR22804">
    <property type="entry name" value="AGGRECAN/VERSICAN PROTEOGLYCAN"/>
    <property type="match status" value="1"/>
</dbReference>
<dbReference type="GO" id="GO:0005509">
    <property type="term" value="F:calcium ion binding"/>
    <property type="evidence" value="ECO:0007669"/>
    <property type="project" value="InterPro"/>
</dbReference>
<evidence type="ECO:0000256" key="5">
    <source>
        <dbReference type="ARBA" id="ARBA00022729"/>
    </source>
</evidence>
<keyword evidence="5" id="KW-0732">Signal</keyword>
<dbReference type="CDD" id="cd00054">
    <property type="entry name" value="EGF_CA"/>
    <property type="match status" value="2"/>
</dbReference>
<evidence type="ECO:0000256" key="6">
    <source>
        <dbReference type="ARBA" id="ARBA00022737"/>
    </source>
</evidence>
<dbReference type="PANTHER" id="PTHR22804:SF24">
    <property type="entry name" value="NEUROCAN CORE PROTEIN"/>
    <property type="match status" value="1"/>
</dbReference>
<comment type="subcellular location">
    <subcellularLocation>
        <location evidence="1">Secreted</location>
    </subcellularLocation>
</comment>
<dbReference type="SMART" id="SM00445">
    <property type="entry name" value="LINK"/>
    <property type="match status" value="2"/>
</dbReference>
<dbReference type="GO" id="GO:0005615">
    <property type="term" value="C:extracellular space"/>
    <property type="evidence" value="ECO:0007669"/>
    <property type="project" value="TreeGrafter"/>
</dbReference>
<evidence type="ECO:0000256" key="9">
    <source>
        <dbReference type="ARBA" id="ARBA00023157"/>
    </source>
</evidence>
<dbReference type="Gene3D" id="2.60.40.10">
    <property type="entry name" value="Immunoglobulins"/>
    <property type="match status" value="1"/>
</dbReference>
<dbReference type="GO" id="GO:0072534">
    <property type="term" value="C:perineuronal net"/>
    <property type="evidence" value="ECO:0007669"/>
    <property type="project" value="TreeGrafter"/>
</dbReference>
<dbReference type="PROSITE" id="PS50963">
    <property type="entry name" value="LINK_2"/>
    <property type="match status" value="2"/>
</dbReference>
<evidence type="ECO:0000256" key="10">
    <source>
        <dbReference type="ARBA" id="ARBA00023180"/>
    </source>
</evidence>
<feature type="compositionally biased region" description="Basic and acidic residues" evidence="15">
    <location>
        <begin position="326"/>
        <end position="342"/>
    </location>
</feature>
<dbReference type="Gene3D" id="3.10.100.10">
    <property type="entry name" value="Mannose-Binding Protein A, subunit A"/>
    <property type="match status" value="3"/>
</dbReference>
<dbReference type="InterPro" id="IPR013783">
    <property type="entry name" value="Ig-like_fold"/>
</dbReference>
<dbReference type="InterPro" id="IPR016186">
    <property type="entry name" value="C-type_lectin-like/link_sf"/>
</dbReference>
<dbReference type="SMART" id="SM00034">
    <property type="entry name" value="CLECT"/>
    <property type="match status" value="1"/>
</dbReference>
<evidence type="ECO:0000313" key="21">
    <source>
        <dbReference type="Proteomes" id="UP000694383"/>
    </source>
</evidence>
<dbReference type="Gene3D" id="2.10.70.10">
    <property type="entry name" value="Complement Module, domain 1"/>
    <property type="match status" value="1"/>
</dbReference>
<feature type="disulfide bond" evidence="13">
    <location>
        <begin position="793"/>
        <end position="820"/>
    </location>
</feature>
<evidence type="ECO:0000256" key="3">
    <source>
        <dbReference type="ARBA" id="ARBA00022536"/>
    </source>
</evidence>
<feature type="disulfide bond" evidence="13">
    <location>
        <begin position="764"/>
        <end position="807"/>
    </location>
</feature>
<keyword evidence="9 12" id="KW-1015">Disulfide bond</keyword>
<reference evidence="20" key="1">
    <citation type="submission" date="2025-08" db="UniProtKB">
        <authorList>
            <consortium name="Ensembl"/>
        </authorList>
    </citation>
    <scope>IDENTIFICATION</scope>
</reference>
<evidence type="ECO:0000256" key="4">
    <source>
        <dbReference type="ARBA" id="ARBA00022659"/>
    </source>
</evidence>
<keyword evidence="2" id="KW-0964">Secreted</keyword>
<dbReference type="GO" id="GO:0007155">
    <property type="term" value="P:cell adhesion"/>
    <property type="evidence" value="ECO:0007669"/>
    <property type="project" value="InterPro"/>
</dbReference>
<dbReference type="Pfam" id="PF00084">
    <property type="entry name" value="Sushi"/>
    <property type="match status" value="1"/>
</dbReference>
<dbReference type="SMART" id="SM00032">
    <property type="entry name" value="CCP"/>
    <property type="match status" value="1"/>
</dbReference>
<dbReference type="PROSITE" id="PS50923">
    <property type="entry name" value="SUSHI"/>
    <property type="match status" value="1"/>
</dbReference>
<dbReference type="SUPFAM" id="SSF48726">
    <property type="entry name" value="Immunoglobulin"/>
    <property type="match status" value="1"/>
</dbReference>
<evidence type="ECO:0000313" key="20">
    <source>
        <dbReference type="Ensembl" id="ENSOSIP00000046980.1"/>
    </source>
</evidence>
<evidence type="ECO:0000259" key="19">
    <source>
        <dbReference type="PROSITE" id="PS50963"/>
    </source>
</evidence>
<feature type="disulfide bond" evidence="14">
    <location>
        <begin position="129"/>
        <end position="150"/>
    </location>
</feature>
<dbReference type="FunFam" id="3.10.100.10:FF:000002">
    <property type="entry name" value="Hyaluronan proteoglycan link protein 1"/>
    <property type="match status" value="2"/>
</dbReference>
<dbReference type="PRINTS" id="PR01265">
    <property type="entry name" value="LINKMODULE"/>
</dbReference>
<dbReference type="Pfam" id="PF00193">
    <property type="entry name" value="Xlink"/>
    <property type="match status" value="2"/>
</dbReference>
<dbReference type="GO" id="GO:0010001">
    <property type="term" value="P:glial cell differentiation"/>
    <property type="evidence" value="ECO:0007669"/>
    <property type="project" value="TreeGrafter"/>
</dbReference>
<dbReference type="Proteomes" id="UP000694383">
    <property type="component" value="Unplaced"/>
</dbReference>
<keyword evidence="3 12" id="KW-0245">EGF-like domain</keyword>
<feature type="compositionally biased region" description="Polar residues" evidence="15">
    <location>
        <begin position="465"/>
        <end position="488"/>
    </location>
</feature>
<evidence type="ECO:0000256" key="15">
    <source>
        <dbReference type="SAM" id="MobiDB-lite"/>
    </source>
</evidence>
<feature type="region of interest" description="Disordered" evidence="15">
    <location>
        <begin position="407"/>
        <end position="488"/>
    </location>
</feature>